<evidence type="ECO:0000256" key="19">
    <source>
        <dbReference type="SAM" id="Phobius"/>
    </source>
</evidence>
<feature type="transmembrane region" description="Helical" evidence="19">
    <location>
        <begin position="306"/>
        <end position="326"/>
    </location>
</feature>
<gene>
    <name evidence="20" type="primary">ALG7</name>
    <name evidence="20" type="ORF">MCUN1_000317</name>
</gene>
<comment type="pathway">
    <text evidence="3">Protein modification; protein glycosylation.</text>
</comment>
<feature type="transmembrane region" description="Helical" evidence="19">
    <location>
        <begin position="282"/>
        <end position="300"/>
    </location>
</feature>
<evidence type="ECO:0000256" key="13">
    <source>
        <dbReference type="ARBA" id="ARBA00022989"/>
    </source>
</evidence>
<dbReference type="InterPro" id="IPR033895">
    <property type="entry name" value="GPT"/>
</dbReference>
<evidence type="ECO:0000256" key="6">
    <source>
        <dbReference type="ARBA" id="ARBA00017659"/>
    </source>
</evidence>
<evidence type="ECO:0000256" key="7">
    <source>
        <dbReference type="ARBA" id="ARBA00022676"/>
    </source>
</evidence>
<reference evidence="20" key="1">
    <citation type="submission" date="2023-03" db="EMBL/GenBank/DDBJ databases">
        <title>Mating type loci evolution in Malassezia.</title>
        <authorList>
            <person name="Coelho M.A."/>
        </authorList>
    </citation>
    <scope>NUCLEOTIDE SEQUENCE</scope>
    <source>
        <strain evidence="20">CBS 11721</strain>
    </source>
</reference>
<keyword evidence="13 19" id="KW-1133">Transmembrane helix</keyword>
<evidence type="ECO:0000256" key="9">
    <source>
        <dbReference type="ARBA" id="ARBA00022692"/>
    </source>
</evidence>
<feature type="transmembrane region" description="Helical" evidence="19">
    <location>
        <begin position="132"/>
        <end position="156"/>
    </location>
</feature>
<dbReference type="GO" id="GO:0006488">
    <property type="term" value="P:dolichol-linked oligosaccharide biosynthetic process"/>
    <property type="evidence" value="ECO:0007669"/>
    <property type="project" value="InterPro"/>
</dbReference>
<feature type="transmembrane region" description="Helical" evidence="19">
    <location>
        <begin position="176"/>
        <end position="197"/>
    </location>
</feature>
<evidence type="ECO:0000256" key="2">
    <source>
        <dbReference type="ARBA" id="ARBA00004477"/>
    </source>
</evidence>
<dbReference type="CDD" id="cd06855">
    <property type="entry name" value="GT_GPT_euk"/>
    <property type="match status" value="1"/>
</dbReference>
<feature type="transmembrane region" description="Helical" evidence="19">
    <location>
        <begin position="68"/>
        <end position="89"/>
    </location>
</feature>
<dbReference type="PANTHER" id="PTHR10571">
    <property type="entry name" value="UDP-N-ACETYLGLUCOSAMINE--DOLICHYL-PHOSPHATE N-ACETYLGLUCOSAMINEPHOSPHOTRANSFERASE"/>
    <property type="match status" value="1"/>
</dbReference>
<name>A0AAF0ERB9_9BASI</name>
<keyword evidence="9 19" id="KW-0812">Transmembrane</keyword>
<evidence type="ECO:0000256" key="14">
    <source>
        <dbReference type="ARBA" id="ARBA00023136"/>
    </source>
</evidence>
<dbReference type="GO" id="GO:0016757">
    <property type="term" value="F:glycosyltransferase activity"/>
    <property type="evidence" value="ECO:0007669"/>
    <property type="project" value="UniProtKB-KW"/>
</dbReference>
<evidence type="ECO:0000256" key="16">
    <source>
        <dbReference type="ARBA" id="ARBA00033238"/>
    </source>
</evidence>
<evidence type="ECO:0000256" key="1">
    <source>
        <dbReference type="ARBA" id="ARBA00001946"/>
    </source>
</evidence>
<evidence type="ECO:0000313" key="20">
    <source>
        <dbReference type="EMBL" id="WFD33504.1"/>
    </source>
</evidence>
<dbReference type="GO" id="GO:0046872">
    <property type="term" value="F:metal ion binding"/>
    <property type="evidence" value="ECO:0007669"/>
    <property type="project" value="UniProtKB-KW"/>
</dbReference>
<evidence type="ECO:0000256" key="12">
    <source>
        <dbReference type="ARBA" id="ARBA00022842"/>
    </source>
</evidence>
<comment type="cofactor">
    <cofactor evidence="1">
        <name>Mg(2+)</name>
        <dbReference type="ChEBI" id="CHEBI:18420"/>
    </cofactor>
</comment>
<protein>
    <recommendedName>
        <fullName evidence="6">UDP-N-acetylglucosamine--dolichyl-phosphate N-acetylglucosaminephosphotransferase</fullName>
        <ecNumber evidence="5">2.7.8.15</ecNumber>
    </recommendedName>
    <alternativeName>
        <fullName evidence="15">GlcNAc-1-P transferase</fullName>
    </alternativeName>
    <alternativeName>
        <fullName evidence="16">N-acetylglucosamine-1-phosphate transferase</fullName>
    </alternativeName>
</protein>
<dbReference type="InterPro" id="IPR000715">
    <property type="entry name" value="Glycosyl_transferase_4"/>
</dbReference>
<sequence length="459" mass="50007">MGVSPSPVHVFLSIDAALPAVPAAVVLAVVGYAVTHVAIKYSRDAFVARGLSGRDLLKPWTDRAVPECMGLPAAAAYLFMLVLLVPVRYLGAETAQDPGELAAYLSALLSMHAGMLLGFVDDVLDVRWRYKLPIPFLASIPMLVVYIAAGGATSVVVPAFPPFLRDVLGTSVDFGVLYYCYMLMLATFCTNCINILAGINGVEVGQAIVIALSVCINDLLYLDVRGAVRGVFEQDEELKRTALTDVERRHLFSLNMLIPFVGVSAALLAWNRWPARVFVGDTYCYFAGMVLAAAGILGHYSKTLLLFFAPQVFNFVLSAPQLFAIVPCPRHRVPRFDDGALVPSCVYMHNSSPLAHGIVAVLEALRLVRSIRTDDGRVVGTTNFTLLNALLVLRGVRPQCIAPLNPPEKNKDPIIPVRRTADSPKITEHDLWRMVMGVQVLASLGAFAIRYWLAELIFP</sequence>
<dbReference type="EMBL" id="CP119877">
    <property type="protein sequence ID" value="WFD33504.1"/>
    <property type="molecule type" value="Genomic_DNA"/>
</dbReference>
<dbReference type="EC" id="2.7.8.15" evidence="5"/>
<dbReference type="AlphaFoldDB" id="A0AAF0ERB9"/>
<proteinExistence type="inferred from homology"/>
<feature type="transmembrane region" description="Helical" evidence="19">
    <location>
        <begin position="251"/>
        <end position="270"/>
    </location>
</feature>
<evidence type="ECO:0000256" key="17">
    <source>
        <dbReference type="ARBA" id="ARBA00044717"/>
    </source>
</evidence>
<dbReference type="GO" id="GO:0003975">
    <property type="term" value="F:UDP-N-acetylglucosamine-dolichyl-phosphate N-acetylglucosaminephosphotransferase activity"/>
    <property type="evidence" value="ECO:0007669"/>
    <property type="project" value="UniProtKB-EC"/>
</dbReference>
<evidence type="ECO:0000256" key="10">
    <source>
        <dbReference type="ARBA" id="ARBA00022723"/>
    </source>
</evidence>
<evidence type="ECO:0000256" key="18">
    <source>
        <dbReference type="ARBA" id="ARBA00045078"/>
    </source>
</evidence>
<dbReference type="PANTHER" id="PTHR10571:SF0">
    <property type="entry name" value="UDP-N-ACETYLGLUCOSAMINE--DOLICHYL-PHOSPHATE N-ACETYLGLUCOSAMINEPHOSPHOTRANSFERASE"/>
    <property type="match status" value="1"/>
</dbReference>
<evidence type="ECO:0000256" key="11">
    <source>
        <dbReference type="ARBA" id="ARBA00022824"/>
    </source>
</evidence>
<keyword evidence="14 19" id="KW-0472">Membrane</keyword>
<evidence type="ECO:0000256" key="5">
    <source>
        <dbReference type="ARBA" id="ARBA00013225"/>
    </source>
</evidence>
<keyword evidence="21" id="KW-1185">Reference proteome</keyword>
<accession>A0AAF0ERB9</accession>
<keyword evidence="8 20" id="KW-0808">Transferase</keyword>
<keyword evidence="7" id="KW-0328">Glycosyltransferase</keyword>
<evidence type="ECO:0000256" key="3">
    <source>
        <dbReference type="ARBA" id="ARBA00004922"/>
    </source>
</evidence>
<evidence type="ECO:0000313" key="21">
    <source>
        <dbReference type="Proteomes" id="UP001219933"/>
    </source>
</evidence>
<comment type="function">
    <text evidence="17">UDP-N-acetylglucosamine--dolichyl-phosphate N-acetylglucosaminephosphotransferase that operates in the biosynthetic pathway of dolichol-linked oligosaccharides, the glycan precursors employed in protein asparagine (N)-glycosylation. The assembly of dolichol-linked oligosaccharides begins on the cytosolic side of the endoplasmic reticulum membrane and finishes in its lumen. The sequential addition of sugars to dolichol pyrophosphate produces dolichol-linked oligosaccharides containing fourteen sugars, including two GlcNAcs, nine mannoses and three glucoses. Once assembled, the oligosaccharide is transferred from the lipid to nascent proteins by oligosaccharyltransferases. Catalyzes the initial step of dolichol-linked oligosaccharide biosynthesis, transfering GlcNAc-1-P from cytosolic UDP-GlcNAc onto the carrier lipid dolichyl phosphate (P-dolichol), yielding GlcNAc-P-P-dolichol embedded in the cytoplasmic leaflet of the endoplasmic reticulum membrane.</text>
</comment>
<comment type="similarity">
    <text evidence="4">Belongs to the glycosyltransferase 4 family.</text>
</comment>
<organism evidence="20 21">
    <name type="scientific">Malassezia cuniculi</name>
    <dbReference type="NCBI Taxonomy" id="948313"/>
    <lineage>
        <taxon>Eukaryota</taxon>
        <taxon>Fungi</taxon>
        <taxon>Dikarya</taxon>
        <taxon>Basidiomycota</taxon>
        <taxon>Ustilaginomycotina</taxon>
        <taxon>Malasseziomycetes</taxon>
        <taxon>Malasseziales</taxon>
        <taxon>Malasseziaceae</taxon>
        <taxon>Malassezia</taxon>
    </lineage>
</organism>
<evidence type="ECO:0000256" key="15">
    <source>
        <dbReference type="ARBA" id="ARBA00029567"/>
    </source>
</evidence>
<dbReference type="Pfam" id="PF00953">
    <property type="entry name" value="Glycos_transf_4"/>
    <property type="match status" value="1"/>
</dbReference>
<feature type="transmembrane region" description="Helical" evidence="19">
    <location>
        <begin position="20"/>
        <end position="39"/>
    </location>
</feature>
<keyword evidence="12" id="KW-0460">Magnesium</keyword>
<dbReference type="Proteomes" id="UP001219933">
    <property type="component" value="Chromosome 1"/>
</dbReference>
<dbReference type="GO" id="GO:0005789">
    <property type="term" value="C:endoplasmic reticulum membrane"/>
    <property type="evidence" value="ECO:0007669"/>
    <property type="project" value="UniProtKB-SubCell"/>
</dbReference>
<keyword evidence="11" id="KW-0256">Endoplasmic reticulum</keyword>
<keyword evidence="10" id="KW-0479">Metal-binding</keyword>
<evidence type="ECO:0000256" key="8">
    <source>
        <dbReference type="ARBA" id="ARBA00022679"/>
    </source>
</evidence>
<evidence type="ECO:0000256" key="4">
    <source>
        <dbReference type="ARBA" id="ARBA00009317"/>
    </source>
</evidence>
<comment type="subcellular location">
    <subcellularLocation>
        <location evidence="2">Endoplasmic reticulum membrane</location>
        <topology evidence="2">Multi-pass membrane protein</topology>
    </subcellularLocation>
</comment>
<feature type="transmembrane region" description="Helical" evidence="19">
    <location>
        <begin position="101"/>
        <end position="120"/>
    </location>
</feature>
<comment type="catalytic activity">
    <reaction evidence="18">
        <text>a di-trans,poly-cis-dolichyl phosphate + UDP-N-acetyl-alpha-D-glucosamine = an N-acetyl-alpha-D-glucosaminyl-diphospho-di-trans,poly-cis-dolichol + UMP</text>
        <dbReference type="Rhea" id="RHEA:13289"/>
        <dbReference type="Rhea" id="RHEA-COMP:19498"/>
        <dbReference type="Rhea" id="RHEA-COMP:19507"/>
        <dbReference type="ChEBI" id="CHEBI:57683"/>
        <dbReference type="ChEBI" id="CHEBI:57705"/>
        <dbReference type="ChEBI" id="CHEBI:57865"/>
        <dbReference type="ChEBI" id="CHEBI:58427"/>
        <dbReference type="EC" id="2.7.8.15"/>
    </reaction>
    <physiologicalReaction direction="left-to-right" evidence="18">
        <dbReference type="Rhea" id="RHEA:13290"/>
    </physiologicalReaction>
</comment>